<evidence type="ECO:0000256" key="1">
    <source>
        <dbReference type="SAM" id="SignalP"/>
    </source>
</evidence>
<proteinExistence type="predicted"/>
<protein>
    <submittedName>
        <fullName evidence="2">Uncharacterized protein</fullName>
    </submittedName>
</protein>
<keyword evidence="3" id="KW-1185">Reference proteome</keyword>
<dbReference type="Proteomes" id="UP000523196">
    <property type="component" value="Unassembled WGS sequence"/>
</dbReference>
<name>A0A7W3TPC6_9GAMM</name>
<reference evidence="2 3" key="1">
    <citation type="submission" date="2020-08" db="EMBL/GenBank/DDBJ databases">
        <authorList>
            <person name="Xu S."/>
            <person name="Li A."/>
        </authorList>
    </citation>
    <scope>NUCLEOTIDE SEQUENCE [LARGE SCALE GENOMIC DNA]</scope>
    <source>
        <strain evidence="2 3">119BY6-57</strain>
    </source>
</reference>
<evidence type="ECO:0000313" key="3">
    <source>
        <dbReference type="Proteomes" id="UP000523196"/>
    </source>
</evidence>
<accession>A0A7W3TPC6</accession>
<feature type="chain" id="PRO_5030828511" evidence="1">
    <location>
        <begin position="24"/>
        <end position="120"/>
    </location>
</feature>
<feature type="signal peptide" evidence="1">
    <location>
        <begin position="1"/>
        <end position="23"/>
    </location>
</feature>
<dbReference type="RefSeq" id="WP_182688805.1">
    <property type="nucleotide sequence ID" value="NZ_JACHTF010000022.1"/>
</dbReference>
<dbReference type="EMBL" id="JACHTF010000022">
    <property type="protein sequence ID" value="MBB1062048.1"/>
    <property type="molecule type" value="Genomic_DNA"/>
</dbReference>
<dbReference type="AlphaFoldDB" id="A0A7W3TPC6"/>
<gene>
    <name evidence="2" type="ORF">H4F98_15850</name>
</gene>
<organism evidence="2 3">
    <name type="scientific">Marilutibacter spongiae</name>
    <dbReference type="NCBI Taxonomy" id="2025720"/>
    <lineage>
        <taxon>Bacteria</taxon>
        <taxon>Pseudomonadati</taxon>
        <taxon>Pseudomonadota</taxon>
        <taxon>Gammaproteobacteria</taxon>
        <taxon>Lysobacterales</taxon>
        <taxon>Lysobacteraceae</taxon>
        <taxon>Marilutibacter</taxon>
    </lineage>
</organism>
<sequence length="120" mass="12424">MHRMYKQALLLAAIGAFAIPGLAAETYKVTAEIRHADTVVDTPTLVVRDGVTGQVSINGESGYRLQVTVTSPEEGELDVAAKVDTHKGSVSTSVTTGIGKAMALSTGELGLRITVEPAGS</sequence>
<evidence type="ECO:0000313" key="2">
    <source>
        <dbReference type="EMBL" id="MBB1062048.1"/>
    </source>
</evidence>
<comment type="caution">
    <text evidence="2">The sequence shown here is derived from an EMBL/GenBank/DDBJ whole genome shotgun (WGS) entry which is preliminary data.</text>
</comment>
<keyword evidence="1" id="KW-0732">Signal</keyword>